<evidence type="ECO:0000256" key="5">
    <source>
        <dbReference type="ARBA" id="ARBA00023295"/>
    </source>
</evidence>
<dbReference type="InterPro" id="IPR050463">
    <property type="entry name" value="Gfo/Idh/MocA_oxidrdct_glycsds"/>
</dbReference>
<dbReference type="Pfam" id="PF01408">
    <property type="entry name" value="GFO_IDH_MocA"/>
    <property type="match status" value="1"/>
</dbReference>
<dbReference type="InterPro" id="IPR000683">
    <property type="entry name" value="Gfo/Idh/MocA-like_OxRdtase_N"/>
</dbReference>
<dbReference type="SUPFAM" id="SSF51735">
    <property type="entry name" value="NAD(P)-binding Rossmann-fold domains"/>
    <property type="match status" value="1"/>
</dbReference>
<sequence length="456" mass="51860">MNRRTFLQNTSVAGIGALILPNSLFAFSNTTKKVRIGMIAVGLRGQVHLDELLKRDDVEVIAMADPSDRMVKMAQKIVDKHNKKQPVVYSNGDYDYRNLLKRDDIDAVIISSPWEWHERQGTEAMRAGKIVGMEVCGAMTLEECWKYVDVYEETKVPLMMLENVCYRRDIMAVFNMAKKGKFGELIHGTGGYQHDLRNVLFNDGVKPYGGGVEFGEKGFSEAKWRTDHYVNRNGELYPTHGVGPLAAMFDINRGNRITHLTSMASKARGLHQYIVDNGGRDHPNAKVNFKQGDIVTTTLKCENGETMVLTHDTSLQRPYNLGFKVQGTEGIWQEISSGAFDKGYIYFEKEMNHSHQWANSKEYLEKYDHPLWKNNEAKAVGAGHGGMDYFMINAFVESIKRNIEFPFDIYDLATWYAITPLSEKSIEAHGQVQEMPDFTRGKYVNRKTVFGSNDQY</sequence>
<dbReference type="PANTHER" id="PTHR43818:SF1">
    <property type="entry name" value="GLYCOSYL HYDROLASE FAMILY 109 PROTEIN"/>
    <property type="match status" value="1"/>
</dbReference>
<keyword evidence="9" id="KW-1185">Reference proteome</keyword>
<dbReference type="Gene3D" id="3.30.360.10">
    <property type="entry name" value="Dihydrodipicolinate Reductase, domain 2"/>
    <property type="match status" value="1"/>
</dbReference>
<dbReference type="InterPro" id="IPR036291">
    <property type="entry name" value="NAD(P)-bd_dom_sf"/>
</dbReference>
<evidence type="ECO:0000256" key="3">
    <source>
        <dbReference type="ARBA" id="ARBA00022801"/>
    </source>
</evidence>
<comment type="caution">
    <text evidence="8">The sequence shown here is derived from an EMBL/GenBank/DDBJ whole genome shotgun (WGS) entry which is preliminary data.</text>
</comment>
<evidence type="ECO:0000313" key="9">
    <source>
        <dbReference type="Proteomes" id="UP000076630"/>
    </source>
</evidence>
<dbReference type="Pfam" id="PF21252">
    <property type="entry name" value="Glyco_hydro_109_C"/>
    <property type="match status" value="1"/>
</dbReference>
<feature type="domain" description="Glycosyl hydrolase 109 C-terminal" evidence="7">
    <location>
        <begin position="171"/>
        <end position="359"/>
    </location>
</feature>
<dbReference type="RefSeq" id="WP_038986394.1">
    <property type="nucleotide sequence ID" value="NZ_JACAJN010000030.1"/>
</dbReference>
<proteinExistence type="inferred from homology"/>
<dbReference type="Gene3D" id="3.40.50.720">
    <property type="entry name" value="NAD(P)-binding Rossmann-like Domain"/>
    <property type="match status" value="1"/>
</dbReference>
<accession>A0A164AHQ9</accession>
<dbReference type="AlphaFoldDB" id="A0A164AHQ9"/>
<name>A0A164AHQ9_9FLAO</name>
<keyword evidence="5" id="KW-0326">Glycosidase</keyword>
<comment type="similarity">
    <text evidence="2">Belongs to the Gfo/Idh/MocA family. Glycosyl hydrolase 109 subfamily.</text>
</comment>
<keyword evidence="3 8" id="KW-0378">Hydrolase</keyword>
<evidence type="ECO:0000259" key="6">
    <source>
        <dbReference type="Pfam" id="PF01408"/>
    </source>
</evidence>
<comment type="cofactor">
    <cofactor evidence="1">
        <name>NAD(+)</name>
        <dbReference type="ChEBI" id="CHEBI:57540"/>
    </cofactor>
</comment>
<dbReference type="GO" id="GO:0016798">
    <property type="term" value="F:hydrolase activity, acting on glycosyl bonds"/>
    <property type="evidence" value="ECO:0007669"/>
    <property type="project" value="UniProtKB-KW"/>
</dbReference>
<dbReference type="Proteomes" id="UP000076630">
    <property type="component" value="Unassembled WGS sequence"/>
</dbReference>
<evidence type="ECO:0000256" key="2">
    <source>
        <dbReference type="ARBA" id="ARBA00009329"/>
    </source>
</evidence>
<organism evidence="8 9">
    <name type="scientific">Myroides marinus</name>
    <dbReference type="NCBI Taxonomy" id="703342"/>
    <lineage>
        <taxon>Bacteria</taxon>
        <taxon>Pseudomonadati</taxon>
        <taxon>Bacteroidota</taxon>
        <taxon>Flavobacteriia</taxon>
        <taxon>Flavobacteriales</taxon>
        <taxon>Flavobacteriaceae</taxon>
        <taxon>Myroides</taxon>
    </lineage>
</organism>
<feature type="domain" description="Gfo/Idh/MocA-like oxidoreductase N-terminal" evidence="6">
    <location>
        <begin position="34"/>
        <end position="160"/>
    </location>
</feature>
<gene>
    <name evidence="8" type="ORF">AV926_02950</name>
</gene>
<keyword evidence="4" id="KW-0520">NAD</keyword>
<dbReference type="InterPro" id="IPR049303">
    <property type="entry name" value="Glyco_hydro_109_C"/>
</dbReference>
<evidence type="ECO:0000256" key="4">
    <source>
        <dbReference type="ARBA" id="ARBA00023027"/>
    </source>
</evidence>
<dbReference type="OrthoDB" id="9771072at2"/>
<evidence type="ECO:0000256" key="1">
    <source>
        <dbReference type="ARBA" id="ARBA00001911"/>
    </source>
</evidence>
<evidence type="ECO:0000313" key="8">
    <source>
        <dbReference type="EMBL" id="KZE83877.1"/>
    </source>
</evidence>
<dbReference type="EMBL" id="LQNU01000033">
    <property type="protein sequence ID" value="KZE83877.1"/>
    <property type="molecule type" value="Genomic_DNA"/>
</dbReference>
<protein>
    <submittedName>
        <fullName evidence="8">Glycosyl hydrolase</fullName>
    </submittedName>
</protein>
<dbReference type="SUPFAM" id="SSF55347">
    <property type="entry name" value="Glyceraldehyde-3-phosphate dehydrogenase-like, C-terminal domain"/>
    <property type="match status" value="1"/>
</dbReference>
<dbReference type="PANTHER" id="PTHR43818">
    <property type="entry name" value="BCDNA.GH03377"/>
    <property type="match status" value="1"/>
</dbReference>
<evidence type="ECO:0000259" key="7">
    <source>
        <dbReference type="Pfam" id="PF21252"/>
    </source>
</evidence>
<dbReference type="GO" id="GO:0000166">
    <property type="term" value="F:nucleotide binding"/>
    <property type="evidence" value="ECO:0007669"/>
    <property type="project" value="InterPro"/>
</dbReference>
<reference evidence="8 9" key="1">
    <citation type="submission" date="2016-01" db="EMBL/GenBank/DDBJ databases">
        <title>Whole genome sequencing of Myroides marinus L41.</title>
        <authorList>
            <person name="Hong K.W."/>
        </authorList>
    </citation>
    <scope>NUCLEOTIDE SEQUENCE [LARGE SCALE GENOMIC DNA]</scope>
    <source>
        <strain evidence="8 9">L41</strain>
    </source>
</reference>